<gene>
    <name evidence="2" type="ORF">DFJ43DRAFT_1157539</name>
</gene>
<dbReference type="EMBL" id="JANVFO010000046">
    <property type="protein sequence ID" value="KAJ3725610.1"/>
    <property type="molecule type" value="Genomic_DNA"/>
</dbReference>
<sequence>MDMLTFPLLGTQTIRQHLQLHYSEHDPCLVAQPFDIRTAYLAMIHYPHSSDSTTTILWALLDESKFEPIVDQKLADDPLGSQIIMSSNWINTIRPFVPPTPSWPIHRAGIPVWYFQKLHTTTEDTVRVLRWSTKSSPVPYCNLPVLISFSDAHPLHQTVFQGLVADLNRYQAMGEYVWKQALPCFIWGSDDAIAKVKFDSPKNGRIVTHTAPTHLHSTSQAAGPSHSMALSSTSGSLNID</sequence>
<comment type="caution">
    <text evidence="2">The sequence shown here is derived from an EMBL/GenBank/DDBJ whole genome shotgun (WGS) entry which is preliminary data.</text>
</comment>
<protein>
    <submittedName>
        <fullName evidence="2">Uncharacterized protein</fullName>
    </submittedName>
</protein>
<evidence type="ECO:0000256" key="1">
    <source>
        <dbReference type="SAM" id="MobiDB-lite"/>
    </source>
</evidence>
<name>A0AA38JMA9_9AGAR</name>
<organism evidence="2 3">
    <name type="scientific">Lentinula guzmanii</name>
    <dbReference type="NCBI Taxonomy" id="2804957"/>
    <lineage>
        <taxon>Eukaryota</taxon>
        <taxon>Fungi</taxon>
        <taxon>Dikarya</taxon>
        <taxon>Basidiomycota</taxon>
        <taxon>Agaricomycotina</taxon>
        <taxon>Agaricomycetes</taxon>
        <taxon>Agaricomycetidae</taxon>
        <taxon>Agaricales</taxon>
        <taxon>Marasmiineae</taxon>
        <taxon>Omphalotaceae</taxon>
        <taxon>Lentinula</taxon>
    </lineage>
</organism>
<proteinExistence type="predicted"/>
<feature type="region of interest" description="Disordered" evidence="1">
    <location>
        <begin position="211"/>
        <end position="240"/>
    </location>
</feature>
<feature type="compositionally biased region" description="Polar residues" evidence="1">
    <location>
        <begin position="215"/>
        <end position="240"/>
    </location>
</feature>
<reference evidence="2" key="2">
    <citation type="journal article" date="2023" name="Proc. Natl. Acad. Sci. U.S.A.">
        <title>A global phylogenomic analysis of the shiitake genus Lentinula.</title>
        <authorList>
            <person name="Sierra-Patev S."/>
            <person name="Min B."/>
            <person name="Naranjo-Ortiz M."/>
            <person name="Looney B."/>
            <person name="Konkel Z."/>
            <person name="Slot J.C."/>
            <person name="Sakamoto Y."/>
            <person name="Steenwyk J.L."/>
            <person name="Rokas A."/>
            <person name="Carro J."/>
            <person name="Camarero S."/>
            <person name="Ferreira P."/>
            <person name="Molpeceres G."/>
            <person name="Ruiz-Duenas F.J."/>
            <person name="Serrano A."/>
            <person name="Henrissat B."/>
            <person name="Drula E."/>
            <person name="Hughes K.W."/>
            <person name="Mata J.L."/>
            <person name="Ishikawa N.K."/>
            <person name="Vargas-Isla R."/>
            <person name="Ushijima S."/>
            <person name="Smith C.A."/>
            <person name="Donoghue J."/>
            <person name="Ahrendt S."/>
            <person name="Andreopoulos W."/>
            <person name="He G."/>
            <person name="LaButti K."/>
            <person name="Lipzen A."/>
            <person name="Ng V."/>
            <person name="Riley R."/>
            <person name="Sandor L."/>
            <person name="Barry K."/>
            <person name="Martinez A.T."/>
            <person name="Xiao Y."/>
            <person name="Gibbons J.G."/>
            <person name="Terashima K."/>
            <person name="Grigoriev I.V."/>
            <person name="Hibbett D."/>
        </authorList>
    </citation>
    <scope>NUCLEOTIDE SEQUENCE</scope>
    <source>
        <strain evidence="2">ET3784</strain>
    </source>
</reference>
<evidence type="ECO:0000313" key="3">
    <source>
        <dbReference type="Proteomes" id="UP001176059"/>
    </source>
</evidence>
<evidence type="ECO:0000313" key="2">
    <source>
        <dbReference type="EMBL" id="KAJ3725610.1"/>
    </source>
</evidence>
<keyword evidence="3" id="KW-1185">Reference proteome</keyword>
<reference evidence="2" key="1">
    <citation type="submission" date="2022-08" db="EMBL/GenBank/DDBJ databases">
        <authorList>
            <consortium name="DOE Joint Genome Institute"/>
            <person name="Min B."/>
            <person name="Sierra-Patev S."/>
            <person name="Naranjo-Ortiz M."/>
            <person name="Looney B."/>
            <person name="Konkel Z."/>
            <person name="Slot J.C."/>
            <person name="Sakamoto Y."/>
            <person name="Steenwyk J.L."/>
            <person name="Rokas A."/>
            <person name="Carro J."/>
            <person name="Camarero S."/>
            <person name="Ferreira P."/>
            <person name="Molpeceres G."/>
            <person name="Ruiz-duenas F.J."/>
            <person name="Serrano A."/>
            <person name="Henrissat B."/>
            <person name="Drula E."/>
            <person name="Hughes K.W."/>
            <person name="Mata J.L."/>
            <person name="Ishikawa N.K."/>
            <person name="Vargas-Isla R."/>
            <person name="Ushijima S."/>
            <person name="Smith C.A."/>
            <person name="Ahrendt S."/>
            <person name="Andreopoulos W."/>
            <person name="He G."/>
            <person name="LaButti K."/>
            <person name="Lipzen A."/>
            <person name="Ng V."/>
            <person name="Riley R."/>
            <person name="Sandor L."/>
            <person name="Barry K."/>
            <person name="Martinez A.T."/>
            <person name="Xiao Y."/>
            <person name="Gibbons J.G."/>
            <person name="Terashima K."/>
            <person name="Hibbett D.S."/>
            <person name="Grigoriev I.V."/>
        </authorList>
    </citation>
    <scope>NUCLEOTIDE SEQUENCE</scope>
    <source>
        <strain evidence="2">ET3784</strain>
    </source>
</reference>
<dbReference type="AlphaFoldDB" id="A0AA38JMA9"/>
<accession>A0AA38JMA9</accession>
<dbReference type="Proteomes" id="UP001176059">
    <property type="component" value="Unassembled WGS sequence"/>
</dbReference>